<evidence type="ECO:0000259" key="8">
    <source>
        <dbReference type="PROSITE" id="PS50011"/>
    </source>
</evidence>
<dbReference type="PROSITE" id="PS50011">
    <property type="entry name" value="PROTEIN_KINASE_DOM"/>
    <property type="match status" value="1"/>
</dbReference>
<dbReference type="InterPro" id="IPR008271">
    <property type="entry name" value="Ser/Thr_kinase_AS"/>
</dbReference>
<keyword evidence="3 6" id="KW-0547">Nucleotide-binding</keyword>
<dbReference type="InterPro" id="IPR011009">
    <property type="entry name" value="Kinase-like_dom_sf"/>
</dbReference>
<dbReference type="Gene3D" id="3.30.200.20">
    <property type="entry name" value="Phosphorylase Kinase, domain 1"/>
    <property type="match status" value="1"/>
</dbReference>
<dbReference type="AlphaFoldDB" id="A0AAV5QIH7"/>
<keyword evidence="5 6" id="KW-0067">ATP-binding</keyword>
<proteinExistence type="predicted"/>
<evidence type="ECO:0000256" key="3">
    <source>
        <dbReference type="ARBA" id="ARBA00022741"/>
    </source>
</evidence>
<feature type="compositionally biased region" description="Basic and acidic residues" evidence="7">
    <location>
        <begin position="110"/>
        <end position="119"/>
    </location>
</feature>
<evidence type="ECO:0000256" key="7">
    <source>
        <dbReference type="SAM" id="MobiDB-lite"/>
    </source>
</evidence>
<dbReference type="GO" id="GO:0004674">
    <property type="term" value="F:protein serine/threonine kinase activity"/>
    <property type="evidence" value="ECO:0007669"/>
    <property type="project" value="UniProtKB-KW"/>
</dbReference>
<feature type="region of interest" description="Disordered" evidence="7">
    <location>
        <begin position="90"/>
        <end position="119"/>
    </location>
</feature>
<evidence type="ECO:0000313" key="9">
    <source>
        <dbReference type="EMBL" id="GMM33958.1"/>
    </source>
</evidence>
<accession>A0AAV5QIH7</accession>
<evidence type="ECO:0000256" key="1">
    <source>
        <dbReference type="ARBA" id="ARBA00022527"/>
    </source>
</evidence>
<dbReference type="SUPFAM" id="SSF56112">
    <property type="entry name" value="Protein kinase-like (PK-like)"/>
    <property type="match status" value="1"/>
</dbReference>
<feature type="domain" description="Protein kinase" evidence="8">
    <location>
        <begin position="134"/>
        <end position="424"/>
    </location>
</feature>
<evidence type="ECO:0000256" key="4">
    <source>
        <dbReference type="ARBA" id="ARBA00022777"/>
    </source>
</evidence>
<evidence type="ECO:0000256" key="2">
    <source>
        <dbReference type="ARBA" id="ARBA00022679"/>
    </source>
</evidence>
<dbReference type="GO" id="GO:0005524">
    <property type="term" value="F:ATP binding"/>
    <property type="evidence" value="ECO:0007669"/>
    <property type="project" value="UniProtKB-UniRule"/>
</dbReference>
<dbReference type="PANTHER" id="PTHR24347">
    <property type="entry name" value="SERINE/THREONINE-PROTEIN KINASE"/>
    <property type="match status" value="1"/>
</dbReference>
<keyword evidence="10" id="KW-1185">Reference proteome</keyword>
<name>A0AAV5QIH7_9ASCO</name>
<organism evidence="9 10">
    <name type="scientific">Saccharomycopsis crataegensis</name>
    <dbReference type="NCBI Taxonomy" id="43959"/>
    <lineage>
        <taxon>Eukaryota</taxon>
        <taxon>Fungi</taxon>
        <taxon>Dikarya</taxon>
        <taxon>Ascomycota</taxon>
        <taxon>Saccharomycotina</taxon>
        <taxon>Saccharomycetes</taxon>
        <taxon>Saccharomycopsidaceae</taxon>
        <taxon>Saccharomycopsis</taxon>
    </lineage>
</organism>
<dbReference type="InterPro" id="IPR017441">
    <property type="entry name" value="Protein_kinase_ATP_BS"/>
</dbReference>
<dbReference type="Pfam" id="PF00069">
    <property type="entry name" value="Pkinase"/>
    <property type="match status" value="1"/>
</dbReference>
<evidence type="ECO:0000256" key="5">
    <source>
        <dbReference type="ARBA" id="ARBA00022840"/>
    </source>
</evidence>
<keyword evidence="4 9" id="KW-0418">Kinase</keyword>
<evidence type="ECO:0000313" key="10">
    <source>
        <dbReference type="Proteomes" id="UP001360560"/>
    </source>
</evidence>
<keyword evidence="2" id="KW-0808">Transferase</keyword>
<dbReference type="FunFam" id="3.30.200.20:FF:000315">
    <property type="entry name" value="Calcium-dependent protein kinase 3"/>
    <property type="match status" value="1"/>
</dbReference>
<dbReference type="PROSITE" id="PS00107">
    <property type="entry name" value="PROTEIN_KINASE_ATP"/>
    <property type="match status" value="1"/>
</dbReference>
<sequence length="565" mass="64261">MLNNLKNFIKQKKNNKQSGLNPIESNNSGAAVDTISSSMELSNPFSVSDSEANHKISAVTGSNNSQSNNDKIEDISYNFASIDLQKNDAANDTKARISKSEYTTPNIDNSTDHQRSSSLKIKPDKYQTLLEHYYQYYEKLGEGAFSEVLRGKNVQSGEDVAIKIISKKKLDTSQQQSVFKEVTILRRLDHKNIVSFDNFLEDDNYYYIIQDLCDGGEIFNQIVNLTYFSEDLSRHVICQVAESIRYLHNEVGVVHRDLKPENLLFDPIDFTPSKDFPSKLRKSDDIKSKKDEGEFNYGVGGGCIGTVKLADFGLSKQIWESKTKTPCGTVGYTAPEIVKDERYSKKVDMWALGCVLYTLLCGFPPFYDEKIDELTEKISKGQYEFLRPWWDEISAGAKNCVLNLLCVNSHQRYDINQFFEDPWIKSFLDKLPQDANNNYIYSGYDAVVAQEKAEALAKKKQEEDRIKVKRAFYYSGAYSPALASPAAMLMKDAFDVSTAVHRQKEERLLRDTLTRGNFDVLEEEEEDEDGGDKIFTEDRTTNGNIFELNLDKASIIQRRKHEVAA</sequence>
<protein>
    <submittedName>
        <fullName evidence="9">Serine/threonine protein kinase</fullName>
    </submittedName>
</protein>
<feature type="compositionally biased region" description="Polar residues" evidence="7">
    <location>
        <begin position="100"/>
        <end position="109"/>
    </location>
</feature>
<evidence type="ECO:0000256" key="6">
    <source>
        <dbReference type="PROSITE-ProRule" id="PRU10141"/>
    </source>
</evidence>
<dbReference type="PROSITE" id="PS00108">
    <property type="entry name" value="PROTEIN_KINASE_ST"/>
    <property type="match status" value="1"/>
</dbReference>
<dbReference type="Proteomes" id="UP001360560">
    <property type="component" value="Unassembled WGS sequence"/>
</dbReference>
<feature type="compositionally biased region" description="Basic and acidic residues" evidence="7">
    <location>
        <begin position="90"/>
        <end position="99"/>
    </location>
</feature>
<dbReference type="InterPro" id="IPR000719">
    <property type="entry name" value="Prot_kinase_dom"/>
</dbReference>
<dbReference type="EMBL" id="BTFZ01000002">
    <property type="protein sequence ID" value="GMM33958.1"/>
    <property type="molecule type" value="Genomic_DNA"/>
</dbReference>
<comment type="caution">
    <text evidence="9">The sequence shown here is derived from an EMBL/GenBank/DDBJ whole genome shotgun (WGS) entry which is preliminary data.</text>
</comment>
<gene>
    <name evidence="9" type="ORF">DASC09_012830</name>
</gene>
<dbReference type="GeneID" id="90071937"/>
<dbReference type="SMART" id="SM00220">
    <property type="entry name" value="S_TKc"/>
    <property type="match status" value="1"/>
</dbReference>
<keyword evidence="1 9" id="KW-0723">Serine/threonine-protein kinase</keyword>
<dbReference type="RefSeq" id="XP_064850958.1">
    <property type="nucleotide sequence ID" value="XM_064994886.1"/>
</dbReference>
<feature type="binding site" evidence="6">
    <location>
        <position position="163"/>
    </location>
    <ligand>
        <name>ATP</name>
        <dbReference type="ChEBI" id="CHEBI:30616"/>
    </ligand>
</feature>
<reference evidence="9 10" key="1">
    <citation type="journal article" date="2023" name="Elife">
        <title>Identification of key yeast species and microbe-microbe interactions impacting larval growth of Drosophila in the wild.</title>
        <authorList>
            <person name="Mure A."/>
            <person name="Sugiura Y."/>
            <person name="Maeda R."/>
            <person name="Honda K."/>
            <person name="Sakurai N."/>
            <person name="Takahashi Y."/>
            <person name="Watada M."/>
            <person name="Katoh T."/>
            <person name="Gotoh A."/>
            <person name="Gotoh Y."/>
            <person name="Taniguchi I."/>
            <person name="Nakamura K."/>
            <person name="Hayashi T."/>
            <person name="Katayama T."/>
            <person name="Uemura T."/>
            <person name="Hattori Y."/>
        </authorList>
    </citation>
    <scope>NUCLEOTIDE SEQUENCE [LARGE SCALE GENOMIC DNA]</scope>
    <source>
        <strain evidence="9 10">SC-9</strain>
    </source>
</reference>
<dbReference type="Gene3D" id="1.10.510.10">
    <property type="entry name" value="Transferase(Phosphotransferase) domain 1"/>
    <property type="match status" value="1"/>
</dbReference>